<proteinExistence type="predicted"/>
<evidence type="ECO:0000313" key="2">
    <source>
        <dbReference type="Proteomes" id="UP001331761"/>
    </source>
</evidence>
<keyword evidence="2" id="KW-1185">Reference proteome</keyword>
<gene>
    <name evidence="1" type="ORF">GCK32_021137</name>
</gene>
<protein>
    <submittedName>
        <fullName evidence="1">Uncharacterized protein</fullName>
    </submittedName>
</protein>
<organism evidence="1 2">
    <name type="scientific">Trichostrongylus colubriformis</name>
    <name type="common">Black scour worm</name>
    <dbReference type="NCBI Taxonomy" id="6319"/>
    <lineage>
        <taxon>Eukaryota</taxon>
        <taxon>Metazoa</taxon>
        <taxon>Ecdysozoa</taxon>
        <taxon>Nematoda</taxon>
        <taxon>Chromadorea</taxon>
        <taxon>Rhabditida</taxon>
        <taxon>Rhabditina</taxon>
        <taxon>Rhabditomorpha</taxon>
        <taxon>Strongyloidea</taxon>
        <taxon>Trichostrongylidae</taxon>
        <taxon>Trichostrongylus</taxon>
    </lineage>
</organism>
<reference evidence="1 2" key="1">
    <citation type="submission" date="2019-10" db="EMBL/GenBank/DDBJ databases">
        <title>Assembly and Annotation for the nematode Trichostrongylus colubriformis.</title>
        <authorList>
            <person name="Martin J."/>
        </authorList>
    </citation>
    <scope>NUCLEOTIDE SEQUENCE [LARGE SCALE GENOMIC DNA]</scope>
    <source>
        <strain evidence="1">G859</strain>
        <tissue evidence="1">Whole worm</tissue>
    </source>
</reference>
<accession>A0AAN8F9V4</accession>
<evidence type="ECO:0000313" key="1">
    <source>
        <dbReference type="EMBL" id="KAK5975675.1"/>
    </source>
</evidence>
<name>A0AAN8F9V4_TRICO</name>
<dbReference type="Proteomes" id="UP001331761">
    <property type="component" value="Unassembled WGS sequence"/>
</dbReference>
<dbReference type="EMBL" id="WIXE01012763">
    <property type="protein sequence ID" value="KAK5975675.1"/>
    <property type="molecule type" value="Genomic_DNA"/>
</dbReference>
<dbReference type="AlphaFoldDB" id="A0AAN8F9V4"/>
<comment type="caution">
    <text evidence="1">The sequence shown here is derived from an EMBL/GenBank/DDBJ whole genome shotgun (WGS) entry which is preliminary data.</text>
</comment>
<sequence length="72" mass="8085">MMTVVFNSIAGEVVALSPLLYQEGSRLLIPVVQTRLGWLQEFIRAYRGIPAFSTHVRHTAVRGIGRQYTGVR</sequence>